<organism evidence="2 3">
    <name type="scientific">Cuscuta europaea</name>
    <name type="common">European dodder</name>
    <dbReference type="NCBI Taxonomy" id="41803"/>
    <lineage>
        <taxon>Eukaryota</taxon>
        <taxon>Viridiplantae</taxon>
        <taxon>Streptophyta</taxon>
        <taxon>Embryophyta</taxon>
        <taxon>Tracheophyta</taxon>
        <taxon>Spermatophyta</taxon>
        <taxon>Magnoliopsida</taxon>
        <taxon>eudicotyledons</taxon>
        <taxon>Gunneridae</taxon>
        <taxon>Pentapetalae</taxon>
        <taxon>asterids</taxon>
        <taxon>lamiids</taxon>
        <taxon>Solanales</taxon>
        <taxon>Convolvulaceae</taxon>
        <taxon>Cuscuteae</taxon>
        <taxon>Cuscuta</taxon>
        <taxon>Cuscuta subgen. Cuscuta</taxon>
    </lineage>
</organism>
<comment type="caution">
    <text evidence="2">The sequence shown here is derived from an EMBL/GenBank/DDBJ whole genome shotgun (WGS) entry which is preliminary data.</text>
</comment>
<name>A0A9P0ZW99_CUSEU</name>
<gene>
    <name evidence="2" type="ORF">CEURO_LOCUS19786</name>
</gene>
<dbReference type="AlphaFoldDB" id="A0A9P0ZW99"/>
<proteinExistence type="predicted"/>
<dbReference type="Proteomes" id="UP001152484">
    <property type="component" value="Unassembled WGS sequence"/>
</dbReference>
<evidence type="ECO:0000313" key="3">
    <source>
        <dbReference type="Proteomes" id="UP001152484"/>
    </source>
</evidence>
<reference evidence="2" key="1">
    <citation type="submission" date="2022-07" db="EMBL/GenBank/DDBJ databases">
        <authorList>
            <person name="Macas J."/>
            <person name="Novak P."/>
            <person name="Neumann P."/>
        </authorList>
    </citation>
    <scope>NUCLEOTIDE SEQUENCE</scope>
</reference>
<dbReference type="EMBL" id="CAMAPE010000060">
    <property type="protein sequence ID" value="CAH9112882.1"/>
    <property type="molecule type" value="Genomic_DNA"/>
</dbReference>
<protein>
    <submittedName>
        <fullName evidence="2">Uncharacterized protein</fullName>
    </submittedName>
</protein>
<evidence type="ECO:0000313" key="2">
    <source>
        <dbReference type="EMBL" id="CAH9112882.1"/>
    </source>
</evidence>
<feature type="compositionally biased region" description="Gly residues" evidence="1">
    <location>
        <begin position="76"/>
        <end position="87"/>
    </location>
</feature>
<accession>A0A9P0ZW99</accession>
<evidence type="ECO:0000256" key="1">
    <source>
        <dbReference type="SAM" id="MobiDB-lite"/>
    </source>
</evidence>
<feature type="region of interest" description="Disordered" evidence="1">
    <location>
        <begin position="65"/>
        <end position="106"/>
    </location>
</feature>
<dbReference type="OrthoDB" id="10610813at2759"/>
<keyword evidence="3" id="KW-1185">Reference proteome</keyword>
<sequence>MFYSGSSAAPIPQTNIITSIPPACATPATWCDSGDVVRLRRRGANPFYGDGGSPRGDVVAMEDKADPYDDSSESGGVLGDTGNGTAAGDGCSSRRWRPAVEVAAGG</sequence>